<reference evidence="7" key="1">
    <citation type="submission" date="2020-06" db="EMBL/GenBank/DDBJ databases">
        <authorList>
            <consortium name="Plant Systems Biology data submission"/>
        </authorList>
    </citation>
    <scope>NUCLEOTIDE SEQUENCE</scope>
    <source>
        <strain evidence="7">D6</strain>
    </source>
</reference>
<dbReference type="Proteomes" id="UP001153069">
    <property type="component" value="Unassembled WGS sequence"/>
</dbReference>
<evidence type="ECO:0000256" key="3">
    <source>
        <dbReference type="ARBA" id="ARBA00022840"/>
    </source>
</evidence>
<keyword evidence="8" id="KW-1185">Reference proteome</keyword>
<accession>A0A9N8DB59</accession>
<comment type="caution">
    <text evidence="7">The sequence shown here is derived from an EMBL/GenBank/DDBJ whole genome shotgun (WGS) entry which is preliminary data.</text>
</comment>
<evidence type="ECO:0000313" key="7">
    <source>
        <dbReference type="EMBL" id="CAB9499952.1"/>
    </source>
</evidence>
<evidence type="ECO:0000256" key="2">
    <source>
        <dbReference type="ARBA" id="ARBA00022741"/>
    </source>
</evidence>
<feature type="compositionally biased region" description="Basic and acidic residues" evidence="6">
    <location>
        <begin position="111"/>
        <end position="136"/>
    </location>
</feature>
<evidence type="ECO:0000313" key="8">
    <source>
        <dbReference type="Proteomes" id="UP001153069"/>
    </source>
</evidence>
<dbReference type="Pfam" id="PF01812">
    <property type="entry name" value="5-FTHF_cyc-lig"/>
    <property type="match status" value="1"/>
</dbReference>
<dbReference type="AlphaFoldDB" id="A0A9N8DB59"/>
<evidence type="ECO:0000256" key="5">
    <source>
        <dbReference type="ARBA" id="ARBA00038966"/>
    </source>
</evidence>
<feature type="region of interest" description="Disordered" evidence="6">
    <location>
        <begin position="111"/>
        <end position="160"/>
    </location>
</feature>
<dbReference type="GO" id="GO:0009396">
    <property type="term" value="P:folic acid-containing compound biosynthetic process"/>
    <property type="evidence" value="ECO:0007669"/>
    <property type="project" value="TreeGrafter"/>
</dbReference>
<protein>
    <recommendedName>
        <fullName evidence="5">5-formyltetrahydrofolate cyclo-ligase</fullName>
        <ecNumber evidence="5">6.3.3.2</ecNumber>
    </recommendedName>
</protein>
<dbReference type="SUPFAM" id="SSF100950">
    <property type="entry name" value="NagB/RpiA/CoA transferase-like"/>
    <property type="match status" value="1"/>
</dbReference>
<evidence type="ECO:0000256" key="1">
    <source>
        <dbReference type="ARBA" id="ARBA00010638"/>
    </source>
</evidence>
<dbReference type="PANTHER" id="PTHR23407">
    <property type="entry name" value="ATPASE INHIBITOR/5-FORMYLTETRAHYDROFOLATE CYCLO-LIGASE"/>
    <property type="match status" value="1"/>
</dbReference>
<comment type="similarity">
    <text evidence="1">Belongs to the 5-formyltetrahydrofolate cyclo-ligase family.</text>
</comment>
<dbReference type="EMBL" id="CAICTM010000071">
    <property type="protein sequence ID" value="CAB9499952.1"/>
    <property type="molecule type" value="Genomic_DNA"/>
</dbReference>
<dbReference type="PANTHER" id="PTHR23407:SF1">
    <property type="entry name" value="5-FORMYLTETRAHYDROFOLATE CYCLO-LIGASE"/>
    <property type="match status" value="1"/>
</dbReference>
<dbReference type="InterPro" id="IPR024185">
    <property type="entry name" value="FTHF_cligase-like_sf"/>
</dbReference>
<gene>
    <name evidence="7" type="ORF">SEMRO_72_G039950.1</name>
</gene>
<organism evidence="7 8">
    <name type="scientific">Seminavis robusta</name>
    <dbReference type="NCBI Taxonomy" id="568900"/>
    <lineage>
        <taxon>Eukaryota</taxon>
        <taxon>Sar</taxon>
        <taxon>Stramenopiles</taxon>
        <taxon>Ochrophyta</taxon>
        <taxon>Bacillariophyta</taxon>
        <taxon>Bacillariophyceae</taxon>
        <taxon>Bacillariophycidae</taxon>
        <taxon>Naviculales</taxon>
        <taxon>Naviculaceae</taxon>
        <taxon>Seminavis</taxon>
    </lineage>
</organism>
<dbReference type="InterPro" id="IPR002698">
    <property type="entry name" value="FTHF_cligase"/>
</dbReference>
<dbReference type="Gene3D" id="3.40.50.10420">
    <property type="entry name" value="NagB/RpiA/CoA transferase-like"/>
    <property type="match status" value="1"/>
</dbReference>
<dbReference type="GO" id="GO:0005739">
    <property type="term" value="C:mitochondrion"/>
    <property type="evidence" value="ECO:0007669"/>
    <property type="project" value="TreeGrafter"/>
</dbReference>
<comment type="catalytic activity">
    <reaction evidence="4">
        <text>(6S)-5-formyl-5,6,7,8-tetrahydrofolate + ATP = (6R)-5,10-methenyltetrahydrofolate + ADP + phosphate</text>
        <dbReference type="Rhea" id="RHEA:10488"/>
        <dbReference type="ChEBI" id="CHEBI:30616"/>
        <dbReference type="ChEBI" id="CHEBI:43474"/>
        <dbReference type="ChEBI" id="CHEBI:57455"/>
        <dbReference type="ChEBI" id="CHEBI:57457"/>
        <dbReference type="ChEBI" id="CHEBI:456216"/>
        <dbReference type="EC" id="6.3.3.2"/>
    </reaction>
</comment>
<name>A0A9N8DB59_9STRA</name>
<sequence>MGDNNDSNNNDSIVQQKKVLRKQVRSKLKALTKETIQEQSIKVWDRLFQLPQYQTAKSVGLFLSMPKGEIDTDPALKHAMEHNKTIYVPEVGKNFELADMELLQVIVNKEEKEKDKEGEPKESKEEPPVKKPRLDEEEKEPSTTTTTTTTTSQDLFHKNWPRNKWGIPEPPADMPIVTAKPGDIDLLVVPGLAFDRNGDRLGQGKGYYDRFIERMCQGDQKGPYLVAVGLQAQVVDESIPVAQYDRRMDMVLLPDESIVVSKEKDTTTDNKET</sequence>
<proteinExistence type="inferred from homology"/>
<dbReference type="GO" id="GO:0005524">
    <property type="term" value="F:ATP binding"/>
    <property type="evidence" value="ECO:0007669"/>
    <property type="project" value="UniProtKB-KW"/>
</dbReference>
<dbReference type="InterPro" id="IPR037171">
    <property type="entry name" value="NagB/RpiA_transferase-like"/>
</dbReference>
<dbReference type="GO" id="GO:0035999">
    <property type="term" value="P:tetrahydrofolate interconversion"/>
    <property type="evidence" value="ECO:0007669"/>
    <property type="project" value="TreeGrafter"/>
</dbReference>
<evidence type="ECO:0000256" key="6">
    <source>
        <dbReference type="SAM" id="MobiDB-lite"/>
    </source>
</evidence>
<dbReference type="OrthoDB" id="2015992at2759"/>
<keyword evidence="3" id="KW-0067">ATP-binding</keyword>
<keyword evidence="2" id="KW-0547">Nucleotide-binding</keyword>
<dbReference type="GO" id="GO:0030272">
    <property type="term" value="F:5-formyltetrahydrofolate cyclo-ligase activity"/>
    <property type="evidence" value="ECO:0007669"/>
    <property type="project" value="UniProtKB-EC"/>
</dbReference>
<evidence type="ECO:0000256" key="4">
    <source>
        <dbReference type="ARBA" id="ARBA00036539"/>
    </source>
</evidence>
<dbReference type="EC" id="6.3.3.2" evidence="5"/>